<evidence type="ECO:0008006" key="4">
    <source>
        <dbReference type="Google" id="ProtNLM"/>
    </source>
</evidence>
<sequence>MSNYSMHSGLSDRWAKPRQSLDPSMRRKVHGPIRPMEEPSLLERLFRWS</sequence>
<evidence type="ECO:0000313" key="3">
    <source>
        <dbReference type="Proteomes" id="UP001361239"/>
    </source>
</evidence>
<evidence type="ECO:0000256" key="1">
    <source>
        <dbReference type="SAM" id="MobiDB-lite"/>
    </source>
</evidence>
<name>A0ABU8RX30_9SPHN</name>
<organism evidence="2 3">
    <name type="scientific">Novosphingobium anseongense</name>
    <dbReference type="NCBI Taxonomy" id="3133436"/>
    <lineage>
        <taxon>Bacteria</taxon>
        <taxon>Pseudomonadati</taxon>
        <taxon>Pseudomonadota</taxon>
        <taxon>Alphaproteobacteria</taxon>
        <taxon>Sphingomonadales</taxon>
        <taxon>Sphingomonadaceae</taxon>
        <taxon>Novosphingobium</taxon>
    </lineage>
</organism>
<dbReference type="EMBL" id="JBBHJZ010000002">
    <property type="protein sequence ID" value="MEJ5977256.1"/>
    <property type="molecule type" value="Genomic_DNA"/>
</dbReference>
<comment type="caution">
    <text evidence="2">The sequence shown here is derived from an EMBL/GenBank/DDBJ whole genome shotgun (WGS) entry which is preliminary data.</text>
</comment>
<evidence type="ECO:0000313" key="2">
    <source>
        <dbReference type="EMBL" id="MEJ5977256.1"/>
    </source>
</evidence>
<dbReference type="Proteomes" id="UP001361239">
    <property type="component" value="Unassembled WGS sequence"/>
</dbReference>
<reference evidence="2 3" key="1">
    <citation type="submission" date="2024-03" db="EMBL/GenBank/DDBJ databases">
        <authorList>
            <person name="Jo J.-H."/>
        </authorList>
    </citation>
    <scope>NUCLEOTIDE SEQUENCE [LARGE SCALE GENOMIC DNA]</scope>
    <source>
        <strain evidence="2 3">PS1R-30</strain>
    </source>
</reference>
<dbReference type="RefSeq" id="WP_339587197.1">
    <property type="nucleotide sequence ID" value="NZ_JBBHJZ010000002.1"/>
</dbReference>
<protein>
    <recommendedName>
        <fullName evidence="4">Transposase</fullName>
    </recommendedName>
</protein>
<gene>
    <name evidence="2" type="ORF">WG901_11455</name>
</gene>
<keyword evidence="3" id="KW-1185">Reference proteome</keyword>
<feature type="region of interest" description="Disordered" evidence="1">
    <location>
        <begin position="1"/>
        <end position="33"/>
    </location>
</feature>
<accession>A0ABU8RX30</accession>
<proteinExistence type="predicted"/>